<feature type="compositionally biased region" description="Polar residues" evidence="1">
    <location>
        <begin position="9"/>
        <end position="19"/>
    </location>
</feature>
<feature type="region of interest" description="Disordered" evidence="1">
    <location>
        <begin position="1"/>
        <end position="72"/>
    </location>
</feature>
<feature type="non-terminal residue" evidence="2">
    <location>
        <position position="1"/>
    </location>
</feature>
<proteinExistence type="predicted"/>
<comment type="caution">
    <text evidence="2">The sequence shown here is derived from an EMBL/GenBank/DDBJ whole genome shotgun (WGS) entry which is preliminary data.</text>
</comment>
<sequence>SRLAFSENRFLNEQQSSFSEEAIKPVKSLPWKSKFHSQDQKSTSTEIIREIPDNENRAEPSSASKSLRARITPSNSQLSTILTAKKDEVVPDSQLGRSSMDEEDGTGSVMMLQVDDKLASRWNLKETLHNPKNTKKEDTKKVTTNTSLNFSKDEDSDLSPSLQLLMEECDHGEILSPIKRVMQGDKLDVLLAEISSGFDSWNEEEKEIASIENPENPEPLRDAKYDDMTLTEAAFFADYPDINSPRDNAQMNSLVNDTREENDEGMFHKNLHALKFNELITILTIMSAQNMLKM</sequence>
<feature type="compositionally biased region" description="Basic and acidic residues" evidence="1">
    <location>
        <begin position="126"/>
        <end position="141"/>
    </location>
</feature>
<dbReference type="EMBL" id="JASJQH010008216">
    <property type="protein sequence ID" value="KAK9694302.1"/>
    <property type="molecule type" value="Genomic_DNA"/>
</dbReference>
<keyword evidence="3" id="KW-1185">Reference proteome</keyword>
<gene>
    <name evidence="2" type="ORF">K7432_013480</name>
</gene>
<evidence type="ECO:0000313" key="3">
    <source>
        <dbReference type="Proteomes" id="UP001479436"/>
    </source>
</evidence>
<evidence type="ECO:0000313" key="2">
    <source>
        <dbReference type="EMBL" id="KAK9694302.1"/>
    </source>
</evidence>
<feature type="compositionally biased region" description="Basic and acidic residues" evidence="1">
    <location>
        <begin position="47"/>
        <end position="58"/>
    </location>
</feature>
<accession>A0ABR2VQQ7</accession>
<name>A0ABR2VQQ7_9FUNG</name>
<protein>
    <submittedName>
        <fullName evidence="2">Uncharacterized protein</fullName>
    </submittedName>
</protein>
<evidence type="ECO:0000256" key="1">
    <source>
        <dbReference type="SAM" id="MobiDB-lite"/>
    </source>
</evidence>
<reference evidence="2 3" key="1">
    <citation type="submission" date="2023-04" db="EMBL/GenBank/DDBJ databases">
        <title>Genome of Basidiobolus ranarum AG-B5.</title>
        <authorList>
            <person name="Stajich J.E."/>
            <person name="Carter-House D."/>
            <person name="Gryganskyi A."/>
        </authorList>
    </citation>
    <scope>NUCLEOTIDE SEQUENCE [LARGE SCALE GENOMIC DNA]</scope>
    <source>
        <strain evidence="2 3">AG-B5</strain>
    </source>
</reference>
<feature type="region of interest" description="Disordered" evidence="1">
    <location>
        <begin position="126"/>
        <end position="157"/>
    </location>
</feature>
<dbReference type="Proteomes" id="UP001479436">
    <property type="component" value="Unassembled WGS sequence"/>
</dbReference>
<organism evidence="2 3">
    <name type="scientific">Basidiobolus ranarum</name>
    <dbReference type="NCBI Taxonomy" id="34480"/>
    <lineage>
        <taxon>Eukaryota</taxon>
        <taxon>Fungi</taxon>
        <taxon>Fungi incertae sedis</taxon>
        <taxon>Zoopagomycota</taxon>
        <taxon>Entomophthoromycotina</taxon>
        <taxon>Basidiobolomycetes</taxon>
        <taxon>Basidiobolales</taxon>
        <taxon>Basidiobolaceae</taxon>
        <taxon>Basidiobolus</taxon>
    </lineage>
</organism>